<evidence type="ECO:0000256" key="6">
    <source>
        <dbReference type="PIRSR" id="PIRSR000806-1"/>
    </source>
</evidence>
<evidence type="ECO:0000313" key="10">
    <source>
        <dbReference type="Proteomes" id="UP000015354"/>
    </source>
</evidence>
<reference evidence="9 10" key="1">
    <citation type="journal article" date="2013" name="PLoS ONE">
        <title>Predicting the Proteins of Angomonas deanei, Strigomonas culicis and Their Respective Endosymbionts Reveals New Aspects of the Trypanosomatidae Family.</title>
        <authorList>
            <person name="Motta M.C."/>
            <person name="Martins A.C."/>
            <person name="de Souza S.S."/>
            <person name="Catta-Preta C.M."/>
            <person name="Silva R."/>
            <person name="Klein C.C."/>
            <person name="de Almeida L.G."/>
            <person name="de Lima Cunha O."/>
            <person name="Ciapina L.P."/>
            <person name="Brocchi M."/>
            <person name="Colabardini A.C."/>
            <person name="de Araujo Lima B."/>
            <person name="Machado C.R."/>
            <person name="de Almeida Soares C.M."/>
            <person name="Probst C.M."/>
            <person name="de Menezes C.B."/>
            <person name="Thompson C.E."/>
            <person name="Bartholomeu D.C."/>
            <person name="Gradia D.F."/>
            <person name="Pavoni D.P."/>
            <person name="Grisard E.C."/>
            <person name="Fantinatti-Garboggini F."/>
            <person name="Marchini F.K."/>
            <person name="Rodrigues-Luiz G.F."/>
            <person name="Wagner G."/>
            <person name="Goldman G.H."/>
            <person name="Fietto J.L."/>
            <person name="Elias M.C."/>
            <person name="Goldman M.H."/>
            <person name="Sagot M.F."/>
            <person name="Pereira M."/>
            <person name="Stoco P.H."/>
            <person name="de Mendonca-Neto R.P."/>
            <person name="Teixeira S.M."/>
            <person name="Maciel T.E."/>
            <person name="de Oliveira Mendes T.A."/>
            <person name="Urmenyi T.P."/>
            <person name="de Souza W."/>
            <person name="Schenkman S."/>
            <person name="de Vasconcelos A.T."/>
        </authorList>
    </citation>
    <scope>NUCLEOTIDE SEQUENCE [LARGE SCALE GENOMIC DNA]</scope>
</reference>
<dbReference type="AlphaFoldDB" id="S9UG04"/>
<dbReference type="PIRSF" id="PIRSF000806">
    <property type="entry name" value="UDPGP"/>
    <property type="match status" value="1"/>
</dbReference>
<name>S9UG04_9TRYP</name>
<dbReference type="InterPro" id="IPR002618">
    <property type="entry name" value="UDPGP_fam"/>
</dbReference>
<evidence type="ECO:0000256" key="5">
    <source>
        <dbReference type="PIRNR" id="PIRNR000806"/>
    </source>
</evidence>
<feature type="binding site" evidence="7">
    <location>
        <position position="411"/>
    </location>
    <ligand>
        <name>UTP</name>
        <dbReference type="ChEBI" id="CHEBI:46398"/>
    </ligand>
</feature>
<evidence type="ECO:0000256" key="1">
    <source>
        <dbReference type="ARBA" id="ARBA00010401"/>
    </source>
</evidence>
<comment type="catalytic activity">
    <reaction evidence="5">
        <text>alpha-D-glucose 1-phosphate + UTP + H(+) = UDP-alpha-D-glucose + diphosphate</text>
        <dbReference type="Rhea" id="RHEA:19889"/>
        <dbReference type="ChEBI" id="CHEBI:15378"/>
        <dbReference type="ChEBI" id="CHEBI:33019"/>
        <dbReference type="ChEBI" id="CHEBI:46398"/>
        <dbReference type="ChEBI" id="CHEBI:58601"/>
        <dbReference type="ChEBI" id="CHEBI:58885"/>
        <dbReference type="EC" id="2.7.7.9"/>
    </reaction>
</comment>
<proteinExistence type="inferred from homology"/>
<feature type="binding site" evidence="7">
    <location>
        <position position="204"/>
    </location>
    <ligand>
        <name>UTP</name>
        <dbReference type="ChEBI" id="CHEBI:46398"/>
    </ligand>
</feature>
<evidence type="ECO:0000256" key="7">
    <source>
        <dbReference type="PIRSR" id="PIRSR000806-2"/>
    </source>
</evidence>
<protein>
    <recommendedName>
        <fullName evidence="2 5">UTP--glucose-1-phosphate uridylyltransferase</fullName>
        <ecNumber evidence="2 5">2.7.7.9</ecNumber>
    </recommendedName>
</protein>
<dbReference type="GO" id="GO:0003983">
    <property type="term" value="F:UTP:glucose-1-phosphate uridylyltransferase activity"/>
    <property type="evidence" value="ECO:0007669"/>
    <property type="project" value="UniProtKB-EC"/>
</dbReference>
<keyword evidence="3 5" id="KW-0808">Transferase</keyword>
<dbReference type="OrthoDB" id="2291at2759"/>
<dbReference type="PANTHER" id="PTHR43511">
    <property type="match status" value="1"/>
</dbReference>
<accession>S9UG04</accession>
<gene>
    <name evidence="9" type="ORF">STCU_05650</name>
    <name evidence="8" type="ORF">STCU_08504</name>
</gene>
<dbReference type="Gene3D" id="3.90.550.10">
    <property type="entry name" value="Spore Coat Polysaccharide Biosynthesis Protein SpsA, Chain A"/>
    <property type="match status" value="1"/>
</dbReference>
<organism evidence="9 10">
    <name type="scientific">Strigomonas culicis</name>
    <dbReference type="NCBI Taxonomy" id="28005"/>
    <lineage>
        <taxon>Eukaryota</taxon>
        <taxon>Discoba</taxon>
        <taxon>Euglenozoa</taxon>
        <taxon>Kinetoplastea</taxon>
        <taxon>Metakinetoplastina</taxon>
        <taxon>Trypanosomatida</taxon>
        <taxon>Trypanosomatidae</taxon>
        <taxon>Strigomonadinae</taxon>
        <taxon>Strigomonas</taxon>
    </lineage>
</organism>
<dbReference type="Pfam" id="PF01704">
    <property type="entry name" value="UDPGP"/>
    <property type="match status" value="2"/>
</dbReference>
<dbReference type="Proteomes" id="UP000015354">
    <property type="component" value="Unassembled WGS sequence"/>
</dbReference>
<feature type="binding site" evidence="7">
    <location>
        <position position="263"/>
    </location>
    <ligand>
        <name>UTP</name>
        <dbReference type="ChEBI" id="CHEBI:46398"/>
    </ligand>
</feature>
<dbReference type="SUPFAM" id="SSF53448">
    <property type="entry name" value="Nucleotide-diphospho-sugar transferases"/>
    <property type="match status" value="1"/>
</dbReference>
<dbReference type="FunFam" id="2.160.10.10:FF:000001">
    <property type="entry name" value="UTP--glucose-1-phosphate uridylyltransferase"/>
    <property type="match status" value="1"/>
</dbReference>
<evidence type="ECO:0000313" key="8">
    <source>
        <dbReference type="EMBL" id="EPY21756.1"/>
    </source>
</evidence>
<keyword evidence="10" id="KW-1185">Reference proteome</keyword>
<evidence type="ECO:0000256" key="2">
    <source>
        <dbReference type="ARBA" id="ARBA00012415"/>
    </source>
</evidence>
<evidence type="ECO:0000256" key="4">
    <source>
        <dbReference type="ARBA" id="ARBA00022695"/>
    </source>
</evidence>
<keyword evidence="4 5" id="KW-0548">Nucleotidyltransferase</keyword>
<sequence>MPAITALPPSVDLAALRPSLKNCVVKMQNAGVSVSCILSFIQQYNLIAGGSTGIIAESDIEPVLDVPTLDALSPSRDAAQAAALLQKTVMLKLNGGLGTGMGLHDAKSLLPVRQSVSHSPKKTAKTTSKNFLDFIIQQVLYFRENGSPHLRFMLMDSFSTSDSTRAYLEEHYGIASLFKDPLPPVDGAPAAGRDYFTEEVELLQNQVPKIRQDTLEPAEWPADSKCEWAPPGHGDLYTALYGSGKLAALLAAGYEYLFVSNGDNLGATLDERIVSHMRDQKIDFLMEVCERTESDRKGGHLARQRQRDSRLLLRESAQCAREDEASFQDITKYKYFNTNNLWIHLPALQAQLEQHDGALPLPVIRNEKTVDPSNKKSYKVYQLETAMGAAIAHFDSAAALVVPRTRFAPVKTCGDLLALRSDAYIETADARLILAPARHGKPPTIQLDNDYYKFISGFEQLIEGGVPSLIGCNALAVKGPVRFEAGVVIKGKVRIENTDTEKVKVIEKGRVLDNETI</sequence>
<dbReference type="EC" id="2.7.7.9" evidence="2 5"/>
<dbReference type="Gene3D" id="2.160.10.10">
    <property type="entry name" value="Hexapeptide repeat proteins"/>
    <property type="match status" value="1"/>
</dbReference>
<feature type="binding site" evidence="7">
    <location>
        <position position="107"/>
    </location>
    <ligand>
        <name>UTP</name>
        <dbReference type="ChEBI" id="CHEBI:46398"/>
    </ligand>
</feature>
<dbReference type="InterPro" id="IPR029044">
    <property type="entry name" value="Nucleotide-diphossugar_trans"/>
</dbReference>
<dbReference type="EMBL" id="ATMH01008504">
    <property type="protein sequence ID" value="EPY21756.1"/>
    <property type="molecule type" value="Genomic_DNA"/>
</dbReference>
<evidence type="ECO:0000313" key="9">
    <source>
        <dbReference type="EMBL" id="EPY27639.1"/>
    </source>
</evidence>
<reference evidence="9" key="2">
    <citation type="submission" date="2013-03" db="EMBL/GenBank/DDBJ databases">
        <authorList>
            <person name="Motta M.C.M."/>
            <person name="Martins A.C.A."/>
            <person name="Preta C.M.C.C."/>
            <person name="Silva R."/>
            <person name="de Souza S.S."/>
            <person name="Klein C.C."/>
            <person name="de Almeida L.G.P."/>
            <person name="Cunha O.L."/>
            <person name="Colabardini A.C."/>
            <person name="Lima B.A."/>
            <person name="Machado C.R."/>
            <person name="Soares C.M.A."/>
            <person name="de Menezes C.B.A."/>
            <person name="Bartolomeu D.C."/>
            <person name="Grisard E.C."/>
            <person name="Fantinatti-Garboggini F."/>
            <person name="Rodrigues-Luiz G.F."/>
            <person name="Wagner G."/>
            <person name="Goldman G.H."/>
            <person name="Fietto J.L.R."/>
            <person name="Ciapina L.P."/>
            <person name="Brocchi M."/>
            <person name="Elias M.C."/>
            <person name="Goldman M.H.S."/>
            <person name="Sagot M.-F."/>
            <person name="Pereira M."/>
            <person name="Stoco P.H."/>
            <person name="Teixeira S.M.R."/>
            <person name="de Mendonca-Neto R.P."/>
            <person name="Maciel T.E.F."/>
            <person name="Mendes T.A.O."/>
            <person name="Urmenyi T.P."/>
            <person name="Teixeira M.M.G."/>
            <person name="de Camargo E.F.P."/>
            <person name="de Sousa W."/>
            <person name="Schenkman S."/>
            <person name="de Vasconcelos A.T.R."/>
        </authorList>
    </citation>
    <scope>NUCLEOTIDE SEQUENCE</scope>
</reference>
<dbReference type="InterPro" id="IPR016267">
    <property type="entry name" value="UDPGP_trans"/>
</dbReference>
<feature type="binding site" evidence="6">
    <location>
        <position position="233"/>
    </location>
    <ligand>
        <name>substrate</name>
    </ligand>
</feature>
<comment type="similarity">
    <text evidence="1 5">Belongs to the UDPGP type 1 family.</text>
</comment>
<dbReference type="EMBL" id="ATMH01005650">
    <property type="protein sequence ID" value="EPY27639.1"/>
    <property type="molecule type" value="Genomic_DNA"/>
</dbReference>
<comment type="caution">
    <text evidence="9">The sequence shown here is derived from an EMBL/GenBank/DDBJ whole genome shotgun (WGS) entry which is preliminary data.</text>
</comment>
<dbReference type="GO" id="GO:0006011">
    <property type="term" value="P:UDP-alpha-D-glucose metabolic process"/>
    <property type="evidence" value="ECO:0007669"/>
    <property type="project" value="UniProtKB-UniRule"/>
</dbReference>
<evidence type="ECO:0000256" key="3">
    <source>
        <dbReference type="ARBA" id="ARBA00022679"/>
    </source>
</evidence>
<feature type="binding site" evidence="7">
    <location>
        <position position="232"/>
    </location>
    <ligand>
        <name>UTP</name>
        <dbReference type="ChEBI" id="CHEBI:46398"/>
    </ligand>
</feature>